<dbReference type="Gene3D" id="3.40.390.10">
    <property type="entry name" value="Collagenase (Catalytic Domain)"/>
    <property type="match status" value="1"/>
</dbReference>
<dbReference type="AlphaFoldDB" id="A0A9W8DPT7"/>
<dbReference type="EMBL" id="JANBPU010000063">
    <property type="protein sequence ID" value="KAJ1917724.1"/>
    <property type="molecule type" value="Genomic_DNA"/>
</dbReference>
<dbReference type="EC" id="3.4.24.59" evidence="4"/>
<dbReference type="CDD" id="cd06457">
    <property type="entry name" value="M3A_MIP"/>
    <property type="match status" value="1"/>
</dbReference>
<dbReference type="InterPro" id="IPR033851">
    <property type="entry name" value="M3A_MIP"/>
</dbReference>
<evidence type="ECO:0000256" key="9">
    <source>
        <dbReference type="ARBA" id="ARBA00022946"/>
    </source>
</evidence>
<name>A0A9W8DPT7_9FUNG</name>
<evidence type="ECO:0000256" key="10">
    <source>
        <dbReference type="ARBA" id="ARBA00023049"/>
    </source>
</evidence>
<comment type="subcellular location">
    <subcellularLocation>
        <location evidence="2">Mitochondrion matrix</location>
    </subcellularLocation>
</comment>
<dbReference type="GO" id="GO:0004222">
    <property type="term" value="F:metalloendopeptidase activity"/>
    <property type="evidence" value="ECO:0007669"/>
    <property type="project" value="UniProtKB-EC"/>
</dbReference>
<dbReference type="Pfam" id="PF01432">
    <property type="entry name" value="Peptidase_M3"/>
    <property type="match status" value="1"/>
</dbReference>
<dbReference type="GO" id="GO:0005759">
    <property type="term" value="C:mitochondrial matrix"/>
    <property type="evidence" value="ECO:0007669"/>
    <property type="project" value="UniProtKB-SubCell"/>
</dbReference>
<dbReference type="InterPro" id="IPR024079">
    <property type="entry name" value="MetalloPept_cat_dom_sf"/>
</dbReference>
<evidence type="ECO:0000256" key="7">
    <source>
        <dbReference type="ARBA" id="ARBA00022801"/>
    </source>
</evidence>
<dbReference type="SUPFAM" id="SSF55486">
    <property type="entry name" value="Metalloproteases ('zincins'), catalytic domain"/>
    <property type="match status" value="1"/>
</dbReference>
<comment type="cofactor">
    <cofactor evidence="13">
        <name>Zn(2+)</name>
        <dbReference type="ChEBI" id="CHEBI:29105"/>
    </cofactor>
    <text evidence="13">Binds 1 zinc ion.</text>
</comment>
<keyword evidence="17" id="KW-1185">Reference proteome</keyword>
<evidence type="ECO:0000256" key="12">
    <source>
        <dbReference type="ARBA" id="ARBA00025208"/>
    </source>
</evidence>
<keyword evidence="9" id="KW-0809">Transit peptide</keyword>
<evidence type="ECO:0000256" key="8">
    <source>
        <dbReference type="ARBA" id="ARBA00022833"/>
    </source>
</evidence>
<feature type="domain" description="Peptidase M3A/M3B catalytic" evidence="15">
    <location>
        <begin position="317"/>
        <end position="832"/>
    </location>
</feature>
<evidence type="ECO:0000256" key="2">
    <source>
        <dbReference type="ARBA" id="ARBA00004305"/>
    </source>
</evidence>
<dbReference type="FunFam" id="3.40.390.10:FF:000055">
    <property type="entry name" value="Related to mitochondrial intermediate peptidase"/>
    <property type="match status" value="1"/>
</dbReference>
<comment type="caution">
    <text evidence="16">The sequence shown here is derived from an EMBL/GenBank/DDBJ whole genome shotgun (WGS) entry which is preliminary data.</text>
</comment>
<dbReference type="InterPro" id="IPR024077">
    <property type="entry name" value="Neurolysin/TOP_dom2"/>
</dbReference>
<dbReference type="GO" id="GO:0006627">
    <property type="term" value="P:protein processing involved in protein targeting to mitochondrion"/>
    <property type="evidence" value="ECO:0007669"/>
    <property type="project" value="TreeGrafter"/>
</dbReference>
<dbReference type="PANTHER" id="PTHR11804:SF79">
    <property type="entry name" value="MITOCHONDRIAL INTERMEDIATE PEPTIDASE"/>
    <property type="match status" value="1"/>
</dbReference>
<sequence>MFCSQNKTNISKYTTTSKPFNSSTAALKTIKKTHDETNLQNLFDDPTLVQFPVTPSGPPTGLFLEPRFKSPEAFHQSSIIAINQAQELVNIIINSHNKQDLKLVVKRFDQLSDILCQVMDVAELVRQAHPSPEWQMAAEQVYSGMLEYMNGLNTHVGLYNKLVYDVMENPEISGGFTEIEYYVAMSFKRDFEKSGIHLDKRSHEKFIELSSDINDLSRDFLRPYNGDEDPGVGRQRRTTRKSKSDKVIRIRKSQLNGLMPSVERAIVYNFSRVIRDSDTIATTTNNNDNSCSITNSLKNSDLMLEVTVNEYVAHHILRDCKDENIREQVYKISRGGGENRVYALEKMLEKRKELAKLVGFDSFASMALHDKMARSPEHVEGFLRYLAKNTRPKWNKLVSALRNEKIEFFKRTCQSPANADNRDGGSAVPLWSWDQDFLMSRSMQSQAALPSLSPFFSLGRVVVGLSKLFQCLYGIRFRPAVPRPGELWHPEVRKLEAVDEDDRLVGIIYCDVFARDGKMAVGAAHFTARCARRVDDDTRLQASEQGLANVGIENGNNNGVLQSETVVYHSDGRAYQLPLVVLMCDFSPPTNTQPSLLSLNELETLFHEMGHAMHSMLGQNGYHNVAGTRCPVDFVELPSILMEHFARSPEVLSLFASHYTTDKPLPYALVEQHVALRSYHEAMDSHAQLLMSMLDQQYHSAYIGDTGRDINRNGGEHMFSLAPDWSTRMLAKLQTDTDFGSGDPRVFPPVPGTRWQARFGHLVGYGASYYSYLFDRALAAKIWASVFNSSDKASGRGGEGPLSRESGERFKNQILWWGGGRDPWHSLAAFLDTPTAGLGSKRIESLSRGDRTAIQMVGSWGIS</sequence>
<evidence type="ECO:0000313" key="16">
    <source>
        <dbReference type="EMBL" id="KAJ1917724.1"/>
    </source>
</evidence>
<evidence type="ECO:0000256" key="5">
    <source>
        <dbReference type="ARBA" id="ARBA00022670"/>
    </source>
</evidence>
<protein>
    <recommendedName>
        <fullName evidence="4">mitochondrial intermediate peptidase</fullName>
        <ecNumber evidence="4">3.4.24.59</ecNumber>
    </recommendedName>
</protein>
<keyword evidence="10 13" id="KW-0482">Metalloprotease</keyword>
<evidence type="ECO:0000256" key="6">
    <source>
        <dbReference type="ARBA" id="ARBA00022723"/>
    </source>
</evidence>
<comment type="function">
    <text evidence="12">Cleaves proteins, imported into the mitochondrion, to their mature size. While most mitochondrial precursor proteins are processed to the mature form in one step by mitochondrial processing peptidase (MPP), the sequential cleavage by MIP of an octapeptide after initial processing by MPP is a required step for a subgroup of nuclear-encoded precursor proteins destined for the matrix or the inner membrane.</text>
</comment>
<dbReference type="InterPro" id="IPR001567">
    <property type="entry name" value="Pept_M3A_M3B_dom"/>
</dbReference>
<dbReference type="Gene3D" id="1.10.1370.10">
    <property type="entry name" value="Neurolysin, domain 3"/>
    <property type="match status" value="2"/>
</dbReference>
<evidence type="ECO:0000256" key="13">
    <source>
        <dbReference type="RuleBase" id="RU003435"/>
    </source>
</evidence>
<keyword evidence="11" id="KW-0496">Mitochondrion</keyword>
<dbReference type="GO" id="GO:0006518">
    <property type="term" value="P:peptide metabolic process"/>
    <property type="evidence" value="ECO:0007669"/>
    <property type="project" value="TreeGrafter"/>
</dbReference>
<accession>A0A9W8DPT7</accession>
<keyword evidence="8 13" id="KW-0862">Zinc</keyword>
<keyword evidence="7 13" id="KW-0378">Hydrolase</keyword>
<keyword evidence="5 13" id="KW-0645">Protease</keyword>
<organism evidence="16 17">
    <name type="scientific">Mycoemilia scoparia</name>
    <dbReference type="NCBI Taxonomy" id="417184"/>
    <lineage>
        <taxon>Eukaryota</taxon>
        <taxon>Fungi</taxon>
        <taxon>Fungi incertae sedis</taxon>
        <taxon>Zoopagomycota</taxon>
        <taxon>Kickxellomycotina</taxon>
        <taxon>Kickxellomycetes</taxon>
        <taxon>Kickxellales</taxon>
        <taxon>Kickxellaceae</taxon>
        <taxon>Mycoemilia</taxon>
    </lineage>
</organism>
<evidence type="ECO:0000256" key="14">
    <source>
        <dbReference type="SAM" id="MobiDB-lite"/>
    </source>
</evidence>
<feature type="region of interest" description="Disordered" evidence="14">
    <location>
        <begin position="224"/>
        <end position="244"/>
    </location>
</feature>
<reference evidence="16" key="1">
    <citation type="submission" date="2022-07" db="EMBL/GenBank/DDBJ databases">
        <title>Phylogenomic reconstructions and comparative analyses of Kickxellomycotina fungi.</title>
        <authorList>
            <person name="Reynolds N.K."/>
            <person name="Stajich J.E."/>
            <person name="Barry K."/>
            <person name="Grigoriev I.V."/>
            <person name="Crous P."/>
            <person name="Smith M.E."/>
        </authorList>
    </citation>
    <scope>NUCLEOTIDE SEQUENCE</scope>
    <source>
        <strain evidence="16">NBRC 100468</strain>
    </source>
</reference>
<evidence type="ECO:0000313" key="17">
    <source>
        <dbReference type="Proteomes" id="UP001150538"/>
    </source>
</evidence>
<dbReference type="InterPro" id="IPR045090">
    <property type="entry name" value="Pept_M3A_M3B"/>
</dbReference>
<keyword evidence="6 13" id="KW-0479">Metal-binding</keyword>
<evidence type="ECO:0000256" key="1">
    <source>
        <dbReference type="ARBA" id="ARBA00000436"/>
    </source>
</evidence>
<evidence type="ECO:0000256" key="11">
    <source>
        <dbReference type="ARBA" id="ARBA00023128"/>
    </source>
</evidence>
<gene>
    <name evidence="16" type="primary">OCT1</name>
    <name evidence="16" type="ORF">H4219_003036</name>
</gene>
<proteinExistence type="inferred from homology"/>
<evidence type="ECO:0000256" key="3">
    <source>
        <dbReference type="ARBA" id="ARBA00006040"/>
    </source>
</evidence>
<dbReference type="GO" id="GO:0046872">
    <property type="term" value="F:metal ion binding"/>
    <property type="evidence" value="ECO:0007669"/>
    <property type="project" value="UniProtKB-UniRule"/>
</dbReference>
<dbReference type="Proteomes" id="UP001150538">
    <property type="component" value="Unassembled WGS sequence"/>
</dbReference>
<comment type="similarity">
    <text evidence="3 13">Belongs to the peptidase M3 family.</text>
</comment>
<comment type="catalytic activity">
    <reaction evidence="1">
        <text>Release of an N-terminal octapeptide as second stage of processing of some proteins imported into the mitochondrion.</text>
        <dbReference type="EC" id="3.4.24.59"/>
    </reaction>
</comment>
<dbReference type="PANTHER" id="PTHR11804">
    <property type="entry name" value="PROTEASE M3 THIMET OLIGOPEPTIDASE-RELATED"/>
    <property type="match status" value="1"/>
</dbReference>
<evidence type="ECO:0000259" key="15">
    <source>
        <dbReference type="Pfam" id="PF01432"/>
    </source>
</evidence>
<evidence type="ECO:0000256" key="4">
    <source>
        <dbReference type="ARBA" id="ARBA00012441"/>
    </source>
</evidence>
<dbReference type="OrthoDB" id="17530at2759"/>